<dbReference type="CDD" id="cd17416">
    <property type="entry name" value="MFS_NPF1_2"/>
    <property type="match status" value="2"/>
</dbReference>
<comment type="subcellular location">
    <subcellularLocation>
        <location evidence="1">Membrane</location>
        <topology evidence="1">Multi-pass membrane protein</topology>
    </subcellularLocation>
</comment>
<feature type="transmembrane region" description="Helical" evidence="7">
    <location>
        <begin position="101"/>
        <end position="121"/>
    </location>
</feature>
<dbReference type="InterPro" id="IPR000109">
    <property type="entry name" value="POT_fam"/>
</dbReference>
<dbReference type="EMBL" id="JACXVP010000003">
    <property type="protein sequence ID" value="KAG5619133.1"/>
    <property type="molecule type" value="Genomic_DNA"/>
</dbReference>
<feature type="transmembrane region" description="Helical" evidence="7">
    <location>
        <begin position="1038"/>
        <end position="1061"/>
    </location>
</feature>
<name>A0A9J6A3J0_SOLCO</name>
<organism evidence="8 9">
    <name type="scientific">Solanum commersonii</name>
    <name type="common">Commerson's wild potato</name>
    <name type="synonym">Commerson's nightshade</name>
    <dbReference type="NCBI Taxonomy" id="4109"/>
    <lineage>
        <taxon>Eukaryota</taxon>
        <taxon>Viridiplantae</taxon>
        <taxon>Streptophyta</taxon>
        <taxon>Embryophyta</taxon>
        <taxon>Tracheophyta</taxon>
        <taxon>Spermatophyta</taxon>
        <taxon>Magnoliopsida</taxon>
        <taxon>eudicotyledons</taxon>
        <taxon>Gunneridae</taxon>
        <taxon>Pentapetalae</taxon>
        <taxon>asterids</taxon>
        <taxon>lamiids</taxon>
        <taxon>Solanales</taxon>
        <taxon>Solanaceae</taxon>
        <taxon>Solanoideae</taxon>
        <taxon>Solaneae</taxon>
        <taxon>Solanum</taxon>
    </lineage>
</organism>
<dbReference type="GO" id="GO:0016020">
    <property type="term" value="C:membrane"/>
    <property type="evidence" value="ECO:0007669"/>
    <property type="project" value="UniProtKB-SubCell"/>
</dbReference>
<feature type="transmembrane region" description="Helical" evidence="7">
    <location>
        <begin position="230"/>
        <end position="250"/>
    </location>
</feature>
<comment type="similarity">
    <text evidence="2">Belongs to the major facilitator superfamily. Proton-dependent oligopeptide transporter (POT/PTR) (TC 2.A.17) family.</text>
</comment>
<evidence type="ECO:0000313" key="9">
    <source>
        <dbReference type="Proteomes" id="UP000824120"/>
    </source>
</evidence>
<dbReference type="Proteomes" id="UP000824120">
    <property type="component" value="Chromosome 3"/>
</dbReference>
<dbReference type="Pfam" id="PF00854">
    <property type="entry name" value="PTR2"/>
    <property type="match status" value="2"/>
</dbReference>
<sequence>MAEYLPLSQTEDSEKQTCSNSTPILIKSRKKGGLITMPFIIANEALESVASYGLLPNMTFYLIREYRMDITTTQNLLFFWSATTNFLPIVGAVVADSYLGRFLTIGLGSIFSFLGTVVLWLTAMISKARPPPCNQSGHEACKSTTTSQYLLLVLSFLLMSIGAGGIRSSSLAFGANQLDLDKGDNNPNKHTVLESFFTWYYTSSIASVLIALTGIVYLQDRLGWKIGFGVPAILMFLSALFFYLASPFYIKPKVRSNVFASFIQVIVVACKNRKLRYPSHNSNYHHKNDSGPTEKLRFLNKACIIKRPEDVKPNGVAANPWNLCTVEQVEELKAFIRVMPLCSTGIIISINMSQSSFPLLQAQSMDRHLTKGFEIPAGSFGMFLMIALTLWVFLYDRAMLPLASKIKGRPVHLKPIVRMGIGIFVSCMSMVVSGIIEYVRRRKAINQGLLNNSQGLVEMSALWLIIPNCLNGIAEAFSSIGSTEFYYSELPRSMSSIASALLGLGMAVASLLASVILSAVDKYTKGEGTESWVSSNINKGHYEYYYWLLAVLTAFNLIYFVVCCSQYGPSVDVDITKKMMELTNEALENVASYGLLPNMTFYLMREFRMDITTTQNLLFFWSATTNFLPIVGAVVADSYLGRFLTIGLGSIFSFLGTVVLWLTAMIPKARPLPCDQSGQACKSTTTSQYMLLVFSFLLMSIGAGGIRPCSLAFGANQFDKGGSNPKKHTVLESFFAWYYTSSIVSVLIALTGIVYLQDRLGWKVGFGVPAILMFLSALSFFLASPFYIKPKVRSNVFASFIQVLVVACKNRKLHYPNQNSDYHHKNGSGPQVPMDKLRFLNKACIIKSPEDVKLNGGAANPWNLCTVEQVEELKALIRVVPLWSTGIMISINLSQSSFPLLQAQSMNRHLTKGFQIPAGSFGMFMMIALTIWVFLYDRVMLPLASKIKGRPVRLKPIVRMGIGIFISCISMVVSGIVEHVRRRRAINEGLLNNSHGLVEMSALWLVIPNSLNGIAEAFSAIGSTEFYYSELPTSMSSIASALLGLGMAVASLLASVILNAVDKYTKGEGTESWVSSNINKGHYEYYYWLLALLTACNLLYFVACCWQYGPSADVDITKRMMELSDDDDHLP</sequence>
<feature type="transmembrane region" description="Helical" evidence="7">
    <location>
        <begin position="76"/>
        <end position="95"/>
    </location>
</feature>
<protein>
    <recommendedName>
        <fullName evidence="10">Nitrate transporter</fullName>
    </recommendedName>
</protein>
<feature type="transmembrane region" description="Helical" evidence="7">
    <location>
        <begin position="544"/>
        <end position="565"/>
    </location>
</feature>
<feature type="transmembrane region" description="Helical" evidence="7">
    <location>
        <begin position="734"/>
        <end position="756"/>
    </location>
</feature>
<evidence type="ECO:0000256" key="2">
    <source>
        <dbReference type="ARBA" id="ARBA00005982"/>
    </source>
</evidence>
<dbReference type="InterPro" id="IPR018456">
    <property type="entry name" value="PTR2_symporter_CS"/>
</dbReference>
<evidence type="ECO:0000313" key="8">
    <source>
        <dbReference type="EMBL" id="KAG5619133.1"/>
    </source>
</evidence>
<keyword evidence="4 7" id="KW-1133">Transmembrane helix</keyword>
<feature type="transmembrane region" description="Helical" evidence="7">
    <location>
        <begin position="497"/>
        <end position="520"/>
    </location>
</feature>
<feature type="transmembrane region" description="Helical" evidence="7">
    <location>
        <begin position="689"/>
        <end position="713"/>
    </location>
</feature>
<evidence type="ECO:0000256" key="7">
    <source>
        <dbReference type="SAM" id="Phobius"/>
    </source>
</evidence>
<comment type="caution">
    <text evidence="8">The sequence shown here is derived from an EMBL/GenBank/DDBJ whole genome shotgun (WGS) entry which is preliminary data.</text>
</comment>
<evidence type="ECO:0000256" key="5">
    <source>
        <dbReference type="ARBA" id="ARBA00023136"/>
    </source>
</evidence>
<feature type="transmembrane region" description="Helical" evidence="7">
    <location>
        <begin position="643"/>
        <end position="663"/>
    </location>
</feature>
<dbReference type="PROSITE" id="PS01022">
    <property type="entry name" value="PTR2_1"/>
    <property type="match status" value="2"/>
</dbReference>
<feature type="transmembrane region" description="Helical" evidence="7">
    <location>
        <begin position="377"/>
        <end position="395"/>
    </location>
</feature>
<keyword evidence="9" id="KW-1185">Reference proteome</keyword>
<feature type="transmembrane region" description="Helical" evidence="7">
    <location>
        <begin position="199"/>
        <end position="218"/>
    </location>
</feature>
<evidence type="ECO:0000256" key="6">
    <source>
        <dbReference type="ARBA" id="ARBA00044504"/>
    </source>
</evidence>
<evidence type="ECO:0000256" key="1">
    <source>
        <dbReference type="ARBA" id="ARBA00004141"/>
    </source>
</evidence>
<reference evidence="8 9" key="1">
    <citation type="submission" date="2020-09" db="EMBL/GenBank/DDBJ databases">
        <title>De no assembly of potato wild relative species, Solanum commersonii.</title>
        <authorList>
            <person name="Cho K."/>
        </authorList>
    </citation>
    <scope>NUCLEOTIDE SEQUENCE [LARGE SCALE GENOMIC DNA]</scope>
    <source>
        <strain evidence="8">LZ3.2</strain>
        <tissue evidence="8">Leaf</tissue>
    </source>
</reference>
<dbReference type="GO" id="GO:0022857">
    <property type="term" value="F:transmembrane transporter activity"/>
    <property type="evidence" value="ECO:0007669"/>
    <property type="project" value="InterPro"/>
</dbReference>
<dbReference type="AlphaFoldDB" id="A0A9J6A3J0"/>
<feature type="transmembrane region" description="Helical" evidence="7">
    <location>
        <begin position="1085"/>
        <end position="1109"/>
    </location>
</feature>
<proteinExistence type="inferred from homology"/>
<evidence type="ECO:0008006" key="10">
    <source>
        <dbReference type="Google" id="ProtNLM"/>
    </source>
</evidence>
<evidence type="ECO:0000256" key="4">
    <source>
        <dbReference type="ARBA" id="ARBA00022989"/>
    </source>
</evidence>
<keyword evidence="3 7" id="KW-0812">Transmembrane</keyword>
<comment type="similarity">
    <text evidence="6">Belongs to the major facilitator superfamily. Phosphate:H(+) symporter (TC 2.A.1.9) family.</text>
</comment>
<feature type="transmembrane region" description="Helical" evidence="7">
    <location>
        <begin position="416"/>
        <end position="436"/>
    </location>
</feature>
<dbReference type="SUPFAM" id="SSF103473">
    <property type="entry name" value="MFS general substrate transporter"/>
    <property type="match status" value="2"/>
</dbReference>
<dbReference type="InterPro" id="IPR036259">
    <property type="entry name" value="MFS_trans_sf"/>
</dbReference>
<evidence type="ECO:0000256" key="3">
    <source>
        <dbReference type="ARBA" id="ARBA00022692"/>
    </source>
</evidence>
<feature type="transmembrane region" description="Helical" evidence="7">
    <location>
        <begin position="768"/>
        <end position="788"/>
    </location>
</feature>
<feature type="transmembrane region" description="Helical" evidence="7">
    <location>
        <begin position="456"/>
        <end position="477"/>
    </location>
</feature>
<dbReference type="Gene3D" id="1.20.1250.20">
    <property type="entry name" value="MFS general substrate transporter like domains"/>
    <property type="match status" value="2"/>
</dbReference>
<feature type="transmembrane region" description="Helical" evidence="7">
    <location>
        <begin position="914"/>
        <end position="936"/>
    </location>
</feature>
<feature type="transmembrane region" description="Helical" evidence="7">
    <location>
        <begin position="35"/>
        <end position="55"/>
    </location>
</feature>
<feature type="transmembrane region" description="Helical" evidence="7">
    <location>
        <begin position="617"/>
        <end position="636"/>
    </location>
</feature>
<dbReference type="OrthoDB" id="8904098at2759"/>
<accession>A0A9J6A3J0</accession>
<keyword evidence="5 7" id="KW-0472">Membrane</keyword>
<gene>
    <name evidence="8" type="ORF">H5410_018957</name>
</gene>
<dbReference type="GO" id="GO:0006857">
    <property type="term" value="P:oligopeptide transport"/>
    <property type="evidence" value="ECO:0007669"/>
    <property type="project" value="InterPro"/>
</dbReference>
<feature type="transmembrane region" description="Helical" evidence="7">
    <location>
        <begin position="957"/>
        <end position="977"/>
    </location>
</feature>
<dbReference type="PANTHER" id="PTHR11654">
    <property type="entry name" value="OLIGOPEPTIDE TRANSPORTER-RELATED"/>
    <property type="match status" value="1"/>
</dbReference>